<sequence length="404" mass="43616">MFEHVPAFAGDPILSLMETYKADPRPEKVNLGIGIYSDDDGRLPVLDSVLAAQQQAIAQQKGKPYLPMEGDAQYRAEVLRLVLGDGHADLTSGRVATVQTLGSSGGLKLGGEFIRRWGSGRIDVSDPTWENHVSLFGDVGLAIAAYPYYDAATQGLRFDNLLAHMNTLPSGAAVLLHACCHNPTGVDLTPAQWDALIATMQARGLLPFLDMAYLGFGDGLDADAYAVRALAASGMTFFLSLSFSKNMSVYGERCGALMVFCANPEEAGRVLGQLKFLVRTQYSSPPLHGGQLVAQVLSDPALRAQWVGELQAMCERMQAMRLALARELQAIWTEDGTQNGGGRSIDFLLQQKGMFSYTGLSAGQADRLREEFGIYVLRSGRLCVAGLTTRNVAYVARALATVWA</sequence>
<keyword evidence="1" id="KW-0032">Aminotransferase</keyword>
<keyword evidence="1" id="KW-0808">Transferase</keyword>
<comment type="caution">
    <text evidence="1">The sequence shown here is derived from an EMBL/GenBank/DDBJ whole genome shotgun (WGS) entry which is preliminary data.</text>
</comment>
<keyword evidence="2" id="KW-1185">Reference proteome</keyword>
<accession>A0ACC6P361</accession>
<name>A0ACC6P361_9BURK</name>
<dbReference type="EC" id="2.6.1.-" evidence="1"/>
<dbReference type="EMBL" id="JAWDIE010000013">
    <property type="protein sequence ID" value="MEJ7138676.1"/>
    <property type="molecule type" value="Genomic_DNA"/>
</dbReference>
<reference evidence="1" key="1">
    <citation type="submission" date="2023-10" db="EMBL/GenBank/DDBJ databases">
        <title>Amphibacter perezi, gen. nov., sp. nov. a novel taxa of the family Comamonadaceae, class Betaproteobacteria isolated from the skin microbiota of Pelophylax perezi from different populations.</title>
        <authorList>
            <person name="Costa S."/>
            <person name="Proenca D.N."/>
            <person name="Lopes I."/>
            <person name="Morais P.V."/>
        </authorList>
    </citation>
    <scope>NUCLEOTIDE SEQUENCE</scope>
    <source>
        <strain evidence="1">SL12-8</strain>
    </source>
</reference>
<protein>
    <submittedName>
        <fullName evidence="1">Amino acid aminotransferase</fullName>
        <ecNumber evidence="1">2.6.1.-</ecNumber>
    </submittedName>
</protein>
<dbReference type="Proteomes" id="UP001364695">
    <property type="component" value="Unassembled WGS sequence"/>
</dbReference>
<proteinExistence type="predicted"/>
<evidence type="ECO:0000313" key="2">
    <source>
        <dbReference type="Proteomes" id="UP001364695"/>
    </source>
</evidence>
<organism evidence="1 2">
    <name type="scientific">Amphibiibacter pelophylacis</name>
    <dbReference type="NCBI Taxonomy" id="1799477"/>
    <lineage>
        <taxon>Bacteria</taxon>
        <taxon>Pseudomonadati</taxon>
        <taxon>Pseudomonadota</taxon>
        <taxon>Betaproteobacteria</taxon>
        <taxon>Burkholderiales</taxon>
        <taxon>Sphaerotilaceae</taxon>
        <taxon>Amphibiibacter</taxon>
    </lineage>
</organism>
<evidence type="ECO:0000313" key="1">
    <source>
        <dbReference type="EMBL" id="MEJ7138676.1"/>
    </source>
</evidence>
<gene>
    <name evidence="1" type="ORF">RV045_09595</name>
</gene>